<dbReference type="GO" id="GO:0042597">
    <property type="term" value="C:periplasmic space"/>
    <property type="evidence" value="ECO:0007669"/>
    <property type="project" value="UniProtKB-SubCell"/>
</dbReference>
<dbReference type="GO" id="GO:0004130">
    <property type="term" value="F:cytochrome-c peroxidase activity"/>
    <property type="evidence" value="ECO:0007669"/>
    <property type="project" value="TreeGrafter"/>
</dbReference>
<keyword evidence="7" id="KW-0574">Periplasm</keyword>
<name>A0A4V2G4J4_9BACT</name>
<keyword evidence="6" id="KW-0732">Signal</keyword>
<evidence type="ECO:0000256" key="14">
    <source>
        <dbReference type="SAM" id="MobiDB-lite"/>
    </source>
</evidence>
<evidence type="ECO:0000256" key="8">
    <source>
        <dbReference type="ARBA" id="ARBA00022982"/>
    </source>
</evidence>
<keyword evidence="8" id="KW-0249">Electron transport</keyword>
<evidence type="ECO:0000256" key="13">
    <source>
        <dbReference type="PROSITE-ProRule" id="PRU00433"/>
    </source>
</evidence>
<dbReference type="FunFam" id="1.10.760.10:FF:000019">
    <property type="entry name" value="Di-heme cytochrome C peroxidase"/>
    <property type="match status" value="1"/>
</dbReference>
<dbReference type="AlphaFoldDB" id="A0A4V2G4J4"/>
<dbReference type="PROSITE" id="PS51007">
    <property type="entry name" value="CYTC"/>
    <property type="match status" value="1"/>
</dbReference>
<dbReference type="InterPro" id="IPR036909">
    <property type="entry name" value="Cyt_c-like_dom_sf"/>
</dbReference>
<proteinExistence type="predicted"/>
<evidence type="ECO:0000256" key="2">
    <source>
        <dbReference type="ARBA" id="ARBA00004856"/>
    </source>
</evidence>
<organism evidence="16 17">
    <name type="scientific">Edaphobacter modestus</name>
    <dbReference type="NCBI Taxonomy" id="388466"/>
    <lineage>
        <taxon>Bacteria</taxon>
        <taxon>Pseudomonadati</taxon>
        <taxon>Acidobacteriota</taxon>
        <taxon>Terriglobia</taxon>
        <taxon>Terriglobales</taxon>
        <taxon>Acidobacteriaceae</taxon>
        <taxon>Edaphobacter</taxon>
    </lineage>
</organism>
<dbReference type="GO" id="GO:0020037">
    <property type="term" value="F:heme binding"/>
    <property type="evidence" value="ECO:0007669"/>
    <property type="project" value="InterPro"/>
</dbReference>
<evidence type="ECO:0000259" key="15">
    <source>
        <dbReference type="PROSITE" id="PS51007"/>
    </source>
</evidence>
<evidence type="ECO:0000256" key="7">
    <source>
        <dbReference type="ARBA" id="ARBA00022764"/>
    </source>
</evidence>
<sequence length="388" mass="42071">MTRYAALMRRIETQAPSLFSLRAIPASSLLLFLPALASLLLPAGCKKSIPDRPIGASVHIQAPLGLPPVPIPPDNPPTAETIALGQRLFYDPSLSKDDTLACASCHNPRFHFTDGLKFSRGVGGETGIRNAPTLLNVAYQTFQFWDGRALTLEEQAASPIADPIEMNQSHEVSVSKLNRDPVYPAMFRKAFGTEDITLKRIEKALASFERTILSGNSAFDRYQYGGDKTALTPQQVRGFAIFINPGKGNCAACHTVSPQYALFTDGKFHNLGQGVGEDGSTFADPGRYHQTQIDTDRGAFKTPTLRNIANTAPYMHDGSLRTLREVVDFYAGGGNSNPYLDKEIKTIHLSGQDRADLVEFLKSLTGDIPPNVGPPAKDTAAKDPAANE</sequence>
<evidence type="ECO:0000313" key="17">
    <source>
        <dbReference type="Proteomes" id="UP000292958"/>
    </source>
</evidence>
<dbReference type="Pfam" id="PF03150">
    <property type="entry name" value="CCP_MauG"/>
    <property type="match status" value="1"/>
</dbReference>
<dbReference type="GO" id="GO:0046872">
    <property type="term" value="F:metal ion binding"/>
    <property type="evidence" value="ECO:0007669"/>
    <property type="project" value="UniProtKB-KW"/>
</dbReference>
<gene>
    <name evidence="16" type="ORF">BDD14_2569</name>
</gene>
<evidence type="ECO:0000256" key="12">
    <source>
        <dbReference type="ARBA" id="ARBA00073576"/>
    </source>
</evidence>
<dbReference type="Proteomes" id="UP000292958">
    <property type="component" value="Unassembled WGS sequence"/>
</dbReference>
<dbReference type="InterPro" id="IPR009056">
    <property type="entry name" value="Cyt_c-like_dom"/>
</dbReference>
<keyword evidence="10 13" id="KW-0408">Iron</keyword>
<keyword evidence="9" id="KW-0560">Oxidoreductase</keyword>
<evidence type="ECO:0000313" key="16">
    <source>
        <dbReference type="EMBL" id="RZU41076.1"/>
    </source>
</evidence>
<evidence type="ECO:0000256" key="4">
    <source>
        <dbReference type="ARBA" id="ARBA00022617"/>
    </source>
</evidence>
<dbReference type="Gene3D" id="1.10.760.10">
    <property type="entry name" value="Cytochrome c-like domain"/>
    <property type="match status" value="2"/>
</dbReference>
<comment type="pathway">
    <text evidence="2">One-carbon metabolism; methylamine degradation.</text>
</comment>
<evidence type="ECO:0000256" key="9">
    <source>
        <dbReference type="ARBA" id="ARBA00023002"/>
    </source>
</evidence>
<evidence type="ECO:0000256" key="1">
    <source>
        <dbReference type="ARBA" id="ARBA00004418"/>
    </source>
</evidence>
<reference evidence="16 17" key="1">
    <citation type="submission" date="2019-02" db="EMBL/GenBank/DDBJ databases">
        <title>Genomic Encyclopedia of Archaeal and Bacterial Type Strains, Phase II (KMG-II): from individual species to whole genera.</title>
        <authorList>
            <person name="Goeker M."/>
        </authorList>
    </citation>
    <scope>NUCLEOTIDE SEQUENCE [LARGE SCALE GENOMIC DNA]</scope>
    <source>
        <strain evidence="16 17">DSM 18101</strain>
    </source>
</reference>
<comment type="caution">
    <text evidence="16">The sequence shown here is derived from an EMBL/GenBank/DDBJ whole genome shotgun (WGS) entry which is preliminary data.</text>
</comment>
<dbReference type="InterPro" id="IPR051395">
    <property type="entry name" value="Cytochrome_c_Peroxidase/MauG"/>
</dbReference>
<comment type="function">
    <text evidence="11">Involved in methylamine metabolism. Essential for the maturation of the beta subunit of MADH, presumably via a step in the biosynthesis of tryptophan tryptophylquinone (TTQ), the cofactor of MADH.</text>
</comment>
<dbReference type="InterPro" id="IPR004852">
    <property type="entry name" value="Di-haem_cyt_c_peroxidsae"/>
</dbReference>
<dbReference type="Pfam" id="PF00034">
    <property type="entry name" value="Cytochrom_C"/>
    <property type="match status" value="1"/>
</dbReference>
<keyword evidence="4 13" id="KW-0349">Heme</keyword>
<comment type="subcellular location">
    <subcellularLocation>
        <location evidence="1">Periplasm</location>
    </subcellularLocation>
</comment>
<evidence type="ECO:0000256" key="11">
    <source>
        <dbReference type="ARBA" id="ARBA00058991"/>
    </source>
</evidence>
<protein>
    <recommendedName>
        <fullName evidence="12">Methylamine utilization protein MauG</fullName>
    </recommendedName>
</protein>
<dbReference type="SUPFAM" id="SSF46626">
    <property type="entry name" value="Cytochrome c"/>
    <property type="match status" value="2"/>
</dbReference>
<feature type="compositionally biased region" description="Low complexity" evidence="14">
    <location>
        <begin position="374"/>
        <end position="388"/>
    </location>
</feature>
<evidence type="ECO:0000256" key="6">
    <source>
        <dbReference type="ARBA" id="ARBA00022729"/>
    </source>
</evidence>
<keyword evidence="16" id="KW-0575">Peroxidase</keyword>
<dbReference type="EMBL" id="SHKW01000001">
    <property type="protein sequence ID" value="RZU41076.1"/>
    <property type="molecule type" value="Genomic_DNA"/>
</dbReference>
<accession>A0A4V2G4J4</accession>
<keyword evidence="3" id="KW-0813">Transport</keyword>
<keyword evidence="5 13" id="KW-0479">Metal-binding</keyword>
<dbReference type="RefSeq" id="WP_242617906.1">
    <property type="nucleotide sequence ID" value="NZ_SHKW01000001.1"/>
</dbReference>
<dbReference type="PANTHER" id="PTHR30600:SF10">
    <property type="entry name" value="BLL6722 PROTEIN"/>
    <property type="match status" value="1"/>
</dbReference>
<evidence type="ECO:0000256" key="10">
    <source>
        <dbReference type="ARBA" id="ARBA00023004"/>
    </source>
</evidence>
<dbReference type="PANTHER" id="PTHR30600">
    <property type="entry name" value="CYTOCHROME C PEROXIDASE-RELATED"/>
    <property type="match status" value="1"/>
</dbReference>
<evidence type="ECO:0000256" key="5">
    <source>
        <dbReference type="ARBA" id="ARBA00022723"/>
    </source>
</evidence>
<feature type="domain" description="Cytochrome c" evidence="15">
    <location>
        <begin position="233"/>
        <end position="365"/>
    </location>
</feature>
<evidence type="ECO:0000256" key="3">
    <source>
        <dbReference type="ARBA" id="ARBA00022448"/>
    </source>
</evidence>
<dbReference type="GO" id="GO:0009055">
    <property type="term" value="F:electron transfer activity"/>
    <property type="evidence" value="ECO:0007669"/>
    <property type="project" value="InterPro"/>
</dbReference>
<feature type="region of interest" description="Disordered" evidence="14">
    <location>
        <begin position="365"/>
        <end position="388"/>
    </location>
</feature>
<keyword evidence="17" id="KW-1185">Reference proteome</keyword>